<keyword evidence="2" id="KW-1185">Reference proteome</keyword>
<protein>
    <submittedName>
        <fullName evidence="1">DUF2892 domain-containing protein</fullName>
    </submittedName>
</protein>
<gene>
    <name evidence="1" type="ORF">F0Q34_07655</name>
</gene>
<name>A0A5B2TI28_9PROT</name>
<dbReference type="EMBL" id="VUKA01000002">
    <property type="protein sequence ID" value="KAA2214142.1"/>
    <property type="molecule type" value="Genomic_DNA"/>
</dbReference>
<dbReference type="Proteomes" id="UP000322110">
    <property type="component" value="Unassembled WGS sequence"/>
</dbReference>
<proteinExistence type="predicted"/>
<evidence type="ECO:0000313" key="1">
    <source>
        <dbReference type="EMBL" id="KAA2214142.1"/>
    </source>
</evidence>
<accession>A0A5B2TI28</accession>
<organism evidence="1 2">
    <name type="scientific">Teichococcus oryzae</name>
    <dbReference type="NCBI Taxonomy" id="1608942"/>
    <lineage>
        <taxon>Bacteria</taxon>
        <taxon>Pseudomonadati</taxon>
        <taxon>Pseudomonadota</taxon>
        <taxon>Alphaproteobacteria</taxon>
        <taxon>Acetobacterales</taxon>
        <taxon>Roseomonadaceae</taxon>
        <taxon>Roseomonas</taxon>
    </lineage>
</organism>
<comment type="caution">
    <text evidence="1">The sequence shown here is derived from an EMBL/GenBank/DDBJ whole genome shotgun (WGS) entry which is preliminary data.</text>
</comment>
<evidence type="ECO:0000313" key="2">
    <source>
        <dbReference type="Proteomes" id="UP000322110"/>
    </source>
</evidence>
<dbReference type="AlphaFoldDB" id="A0A5B2TI28"/>
<sequence>MGPAERAGYVVAGLVLAAAAARPRPNPVLTALALGAGAYLAWRGAQGNCPAKAALVRQGLLRA</sequence>
<reference evidence="1 2" key="1">
    <citation type="journal article" date="2015" name="Int. J. Syst. Evol. Microbiol.">
        <title>Roseomonas oryzae sp. nov., isolated from paddy rhizosphere soil.</title>
        <authorList>
            <person name="Ramaprasad E.V."/>
            <person name="Sasikala Ch."/>
            <person name="Ramana Ch.V."/>
        </authorList>
    </citation>
    <scope>NUCLEOTIDE SEQUENCE [LARGE SCALE GENOMIC DNA]</scope>
    <source>
        <strain evidence="1 2">KCTC 42542</strain>
    </source>
</reference>